<dbReference type="Gene3D" id="3.40.190.10">
    <property type="entry name" value="Periplasmic binding protein-like II"/>
    <property type="match status" value="2"/>
</dbReference>
<gene>
    <name evidence="7" type="ORF">GO594_15575</name>
    <name evidence="5" type="ORF">PtoMrB4_15220</name>
    <name evidence="6" type="ORF">R0G64_03110</name>
    <name evidence="4" type="ORF">WP8S17C03_15690</name>
</gene>
<protein>
    <submittedName>
        <fullName evidence="6">ABC transporter substrate-binding protein</fullName>
    </submittedName>
    <submittedName>
        <fullName evidence="4">Polar amino acid ABC transporter</fullName>
    </submittedName>
    <submittedName>
        <fullName evidence="7">Transporter substrate-binding domain-containing protein</fullName>
    </submittedName>
</protein>
<evidence type="ECO:0000313" key="11">
    <source>
        <dbReference type="Proteomes" id="UP001273935"/>
    </source>
</evidence>
<dbReference type="EMBL" id="WTFN01000035">
    <property type="protein sequence ID" value="MWK57401.1"/>
    <property type="molecule type" value="Genomic_DNA"/>
</dbReference>
<dbReference type="GeneID" id="57396735"/>
<proteinExistence type="inferred from homology"/>
<dbReference type="InterPro" id="IPR001638">
    <property type="entry name" value="Solute-binding_3/MltF_N"/>
</dbReference>
<dbReference type="Proteomes" id="UP000461288">
    <property type="component" value="Unassembled WGS sequence"/>
</dbReference>
<sequence length="241" mass="27826">MGKWFIGIVLAGVTLLAQGETLRFGFGTEKPPYVFEAEQRGLEVEIIAAAAREAGFELEYHYLPMERLHLMLARGELDGIAPTSELSQVQAFYSDVYLQYHNYAIALAASNLTLSSIEDLGQYSVSAFQRARFLLGPRFQAMAENNPRYREEAHQIARNRLLYARRIDVVIGDRRIINYLNQEVRDQVDVAQPLAWFDLFEPTDYKVGFLHAYQRDRFNIGLRRIRESGEYGVIERKYGRY</sequence>
<dbReference type="Proteomes" id="UP001273935">
    <property type="component" value="Unassembled WGS sequence"/>
</dbReference>
<dbReference type="EMBL" id="AP022642">
    <property type="protein sequence ID" value="BCA27545.1"/>
    <property type="molecule type" value="Genomic_DNA"/>
</dbReference>
<reference evidence="5 9" key="3">
    <citation type="journal article" date="2020" name="Microbiol. Resour. Announc.">
        <title>Complete genome sequence of Pseudomonas otitidis strain MrB4, isolated from Lake Biwa in Japan.</title>
        <authorList>
            <person name="Miyazaki K."/>
            <person name="Hase E."/>
            <person name="Maruya T."/>
        </authorList>
    </citation>
    <scope>NUCLEOTIDE SEQUENCE [LARGE SCALE GENOMIC DNA]</scope>
    <source>
        <strain evidence="5 9">MrB4</strain>
    </source>
</reference>
<dbReference type="AlphaFoldDB" id="A0A1I0TMS7"/>
<dbReference type="SMART" id="SM00062">
    <property type="entry name" value="PBPb"/>
    <property type="match status" value="1"/>
</dbReference>
<keyword evidence="11" id="KW-1185">Reference proteome</keyword>
<evidence type="ECO:0000256" key="2">
    <source>
        <dbReference type="ARBA" id="ARBA00022729"/>
    </source>
</evidence>
<dbReference type="SUPFAM" id="SSF53850">
    <property type="entry name" value="Periplasmic binding protein-like II"/>
    <property type="match status" value="1"/>
</dbReference>
<evidence type="ECO:0000313" key="5">
    <source>
        <dbReference type="EMBL" id="BCA27545.1"/>
    </source>
</evidence>
<evidence type="ECO:0000313" key="10">
    <source>
        <dbReference type="Proteomes" id="UP000515591"/>
    </source>
</evidence>
<dbReference type="Pfam" id="PF00497">
    <property type="entry name" value="SBP_bac_3"/>
    <property type="match status" value="1"/>
</dbReference>
<reference evidence="4 10" key="1">
    <citation type="submission" date="2019-12" db="EMBL/GenBank/DDBJ databases">
        <title>complete genome sequences of Pseudomonas otitidis str. WP8-S17-CRE-03 isolated from wastewater treatment plant effluent.</title>
        <authorList>
            <person name="Sekizuka T."/>
            <person name="Itokawa K."/>
            <person name="Yatsu K."/>
            <person name="Inamine Y."/>
            <person name="Kuroda M."/>
        </authorList>
    </citation>
    <scope>NUCLEOTIDE SEQUENCE [LARGE SCALE GENOMIC DNA]</scope>
    <source>
        <strain evidence="4 10">WP8-S17-CRE-03</strain>
    </source>
</reference>
<reference evidence="6 11" key="4">
    <citation type="submission" date="2023-10" db="EMBL/GenBank/DDBJ databases">
        <title>Pseudomonas otitidis isolated from a paediatric patient with cystic fibrosis in Chile.</title>
        <authorList>
            <person name="Amsteins-Romero L."/>
            <person name="Opazo-Capurro A."/>
            <person name="Matus-Kohler M."/>
            <person name="Gonzalez-Rocha G."/>
        </authorList>
    </citation>
    <scope>NUCLEOTIDE SEQUENCE [LARGE SCALE GENOMIC DNA]</scope>
    <source>
        <strain evidence="6 11">P-714</strain>
    </source>
</reference>
<reference evidence="7 8" key="2">
    <citation type="submission" date="2019-12" db="EMBL/GenBank/DDBJ databases">
        <title>Draft genome sequence of Pseudomonas otitidis recovered from a chicken carcass.</title>
        <authorList>
            <person name="Vieira T.R."/>
            <person name="Oliviera E.F.C."/>
            <person name="Silva N.M.V."/>
            <person name="Sambrano G.E."/>
            <person name="Cibulski S.P."/>
            <person name="Cardoso M.R.I."/>
        </authorList>
    </citation>
    <scope>NUCLEOTIDE SEQUENCE [LARGE SCALE GENOMIC DNA]</scope>
    <source>
        <strain evidence="7 8">25_K</strain>
    </source>
</reference>
<dbReference type="EMBL" id="AP022213">
    <property type="protein sequence ID" value="BBT15520.1"/>
    <property type="molecule type" value="Genomic_DNA"/>
</dbReference>
<organism evidence="7 8">
    <name type="scientific">Metapseudomonas otitidis</name>
    <dbReference type="NCBI Taxonomy" id="319939"/>
    <lineage>
        <taxon>Bacteria</taxon>
        <taxon>Pseudomonadati</taxon>
        <taxon>Pseudomonadota</taxon>
        <taxon>Gammaproteobacteria</taxon>
        <taxon>Pseudomonadales</taxon>
        <taxon>Pseudomonadaceae</taxon>
        <taxon>Metapseudomonas</taxon>
    </lineage>
</organism>
<evidence type="ECO:0000313" key="9">
    <source>
        <dbReference type="Proteomes" id="UP000501237"/>
    </source>
</evidence>
<evidence type="ECO:0000313" key="6">
    <source>
        <dbReference type="EMBL" id="MDV3438417.1"/>
    </source>
</evidence>
<evidence type="ECO:0000259" key="3">
    <source>
        <dbReference type="SMART" id="SM00062"/>
    </source>
</evidence>
<dbReference type="PANTHER" id="PTHR35936:SF25">
    <property type="entry name" value="ABC TRANSPORTER SUBSTRATE-BINDING PROTEIN"/>
    <property type="match status" value="1"/>
</dbReference>
<comment type="similarity">
    <text evidence="1">Belongs to the bacterial solute-binding protein 3 family.</text>
</comment>
<dbReference type="EMBL" id="JAWJUL010000007">
    <property type="protein sequence ID" value="MDV3438417.1"/>
    <property type="molecule type" value="Genomic_DNA"/>
</dbReference>
<dbReference type="RefSeq" id="WP_052807669.1">
    <property type="nucleotide sequence ID" value="NZ_AP022213.1"/>
</dbReference>
<dbReference type="Proteomes" id="UP000501237">
    <property type="component" value="Chromosome"/>
</dbReference>
<evidence type="ECO:0000256" key="1">
    <source>
        <dbReference type="ARBA" id="ARBA00010333"/>
    </source>
</evidence>
<dbReference type="STRING" id="319939.SAMN05216263_105152"/>
<evidence type="ECO:0000313" key="8">
    <source>
        <dbReference type="Proteomes" id="UP000461288"/>
    </source>
</evidence>
<accession>A0A1I0TMS7</accession>
<evidence type="ECO:0000313" key="4">
    <source>
        <dbReference type="EMBL" id="BBT15520.1"/>
    </source>
</evidence>
<evidence type="ECO:0000313" key="7">
    <source>
        <dbReference type="EMBL" id="MWK57401.1"/>
    </source>
</evidence>
<dbReference type="Proteomes" id="UP000515591">
    <property type="component" value="Chromosome"/>
</dbReference>
<dbReference type="KEGG" id="poj:PtoMrB4_15220"/>
<feature type="domain" description="Solute-binding protein family 3/N-terminal" evidence="3">
    <location>
        <begin position="21"/>
        <end position="240"/>
    </location>
</feature>
<name>A0A1I0TMS7_9GAMM</name>
<dbReference type="PANTHER" id="PTHR35936">
    <property type="entry name" value="MEMBRANE-BOUND LYTIC MUREIN TRANSGLYCOSYLASE F"/>
    <property type="match status" value="1"/>
</dbReference>
<keyword evidence="2" id="KW-0732">Signal</keyword>